<keyword evidence="5 8" id="KW-1133">Transmembrane helix</keyword>
<feature type="binding site" evidence="7">
    <location>
        <position position="83"/>
    </location>
    <ligand>
        <name>a ubiquinone</name>
        <dbReference type="ChEBI" id="CHEBI:16389"/>
    </ligand>
</feature>
<feature type="transmembrane region" description="Helical" evidence="8">
    <location>
        <begin position="59"/>
        <end position="80"/>
    </location>
</feature>
<dbReference type="PIRSF" id="PIRSF000169">
    <property type="entry name" value="SDH_D"/>
    <property type="match status" value="1"/>
</dbReference>
<dbReference type="OrthoDB" id="5612767at2"/>
<name>W1RYI3_9GAMM</name>
<dbReference type="PATRIC" id="fig|1208321.3.peg.2342"/>
<reference evidence="9 10" key="1">
    <citation type="journal article" date="2014" name="Genome Announc.">
        <title>Draft Genome Sequence of Marinomonas sp. Strain D104, a Polycyclic Aromatic Hydrocarbon-Degrading Bacterium from the Deep-Sea Sediment of the Arctic Ocean.</title>
        <authorList>
            <person name="Dong C."/>
            <person name="Bai X."/>
            <person name="Lai Q."/>
            <person name="Xie Y."/>
            <person name="Chen X."/>
            <person name="Shao Z."/>
        </authorList>
    </citation>
    <scope>NUCLEOTIDE SEQUENCE [LARGE SCALE GENOMIC DNA]</scope>
    <source>
        <strain evidence="9 10">D104</strain>
    </source>
</reference>
<comment type="subcellular location">
    <subcellularLocation>
        <location evidence="6">Cell inner membrane</location>
        <topology evidence="6">Multi-pass membrane protein</topology>
    </subcellularLocation>
    <subcellularLocation>
        <location evidence="3">Membrane</location>
        <topology evidence="3">Multi-pass membrane protein</topology>
    </subcellularLocation>
</comment>
<proteinExistence type="predicted"/>
<keyword evidence="6" id="KW-0249">Electron transport</keyword>
<evidence type="ECO:0000313" key="10">
    <source>
        <dbReference type="Proteomes" id="UP000018857"/>
    </source>
</evidence>
<feature type="transmembrane region" description="Helical" evidence="8">
    <location>
        <begin position="21"/>
        <end position="39"/>
    </location>
</feature>
<evidence type="ECO:0000256" key="2">
    <source>
        <dbReference type="ARBA" id="ARBA00004050"/>
    </source>
</evidence>
<dbReference type="InterPro" id="IPR034804">
    <property type="entry name" value="SQR/QFR_C/D"/>
</dbReference>
<dbReference type="AlphaFoldDB" id="W1RYI3"/>
<dbReference type="EMBL" id="AYOZ01000023">
    <property type="protein sequence ID" value="ETI59903.1"/>
    <property type="molecule type" value="Genomic_DNA"/>
</dbReference>
<evidence type="ECO:0000256" key="8">
    <source>
        <dbReference type="SAM" id="Phobius"/>
    </source>
</evidence>
<dbReference type="NCBIfam" id="TIGR02968">
    <property type="entry name" value="succ_dehyd_anc"/>
    <property type="match status" value="1"/>
</dbReference>
<dbReference type="PANTHER" id="PTHR38689:SF1">
    <property type="entry name" value="SUCCINATE DEHYDROGENASE HYDROPHOBIC MEMBRANE ANCHOR SUBUNIT"/>
    <property type="match status" value="1"/>
</dbReference>
<keyword evidence="6 8" id="KW-0472">Membrane</keyword>
<keyword evidence="10" id="KW-1185">Reference proteome</keyword>
<evidence type="ECO:0000313" key="9">
    <source>
        <dbReference type="EMBL" id="ETI59903.1"/>
    </source>
</evidence>
<accession>W1RYI3</accession>
<sequence length="115" mass="12933">MGIMSLGNTRSGTREWVFQRITNLAICLWGVVIIGLVLNVDTATFADWQNLFAPMWFKIYSSVTLLMVCLNSVLAGWQIGTDYIKPKGINTLYMAVVKLGSVAYAAFGLYILWWM</sequence>
<dbReference type="GO" id="GO:0020037">
    <property type="term" value="F:heme binding"/>
    <property type="evidence" value="ECO:0007669"/>
    <property type="project" value="InterPro"/>
</dbReference>
<gene>
    <name evidence="9" type="ORF">D104_11755</name>
</gene>
<comment type="function">
    <text evidence="2 6">Membrane-anchoring subunit of succinate dehydrogenase (SDH).</text>
</comment>
<dbReference type="STRING" id="1208321.D104_11755"/>
<dbReference type="eggNOG" id="COG2142">
    <property type="taxonomic scope" value="Bacteria"/>
</dbReference>
<evidence type="ECO:0000256" key="7">
    <source>
        <dbReference type="PIRSR" id="PIRSR000169-1"/>
    </source>
</evidence>
<protein>
    <recommendedName>
        <fullName evidence="6">Succinate dehydrogenase hydrophobic membrane anchor subunit</fullName>
    </recommendedName>
</protein>
<dbReference type="PANTHER" id="PTHR38689">
    <property type="entry name" value="SUCCINATE DEHYDROGENASE HYDROPHOBIC MEMBRANE ANCHOR SUBUNIT"/>
    <property type="match status" value="1"/>
</dbReference>
<dbReference type="InterPro" id="IPR014312">
    <property type="entry name" value="Succ_DH_anchor"/>
</dbReference>
<comment type="pathway">
    <text evidence="6">Carbohydrate metabolism; tricarboxylic acid cycle.</text>
</comment>
<dbReference type="SUPFAM" id="SSF81343">
    <property type="entry name" value="Fumarate reductase respiratory complex transmembrane subunits"/>
    <property type="match status" value="1"/>
</dbReference>
<dbReference type="UniPathway" id="UPA00223"/>
<evidence type="ECO:0000256" key="3">
    <source>
        <dbReference type="ARBA" id="ARBA00004141"/>
    </source>
</evidence>
<keyword evidence="6" id="KW-0816">Tricarboxylic acid cycle</keyword>
<keyword evidence="4 8" id="KW-0812">Transmembrane</keyword>
<comment type="caution">
    <text evidence="9">The sequence shown here is derived from an EMBL/GenBank/DDBJ whole genome shotgun (WGS) entry which is preliminary data.</text>
</comment>
<evidence type="ECO:0000256" key="5">
    <source>
        <dbReference type="ARBA" id="ARBA00022989"/>
    </source>
</evidence>
<dbReference type="Gene3D" id="1.20.1300.10">
    <property type="entry name" value="Fumarate reductase/succinate dehydrogenase, transmembrane subunit"/>
    <property type="match status" value="1"/>
</dbReference>
<dbReference type="GO" id="GO:0005886">
    <property type="term" value="C:plasma membrane"/>
    <property type="evidence" value="ECO:0007669"/>
    <property type="project" value="UniProtKB-SubCell"/>
</dbReference>
<evidence type="ECO:0000256" key="1">
    <source>
        <dbReference type="ARBA" id="ARBA00001971"/>
    </source>
</evidence>
<feature type="transmembrane region" description="Helical" evidence="8">
    <location>
        <begin position="92"/>
        <end position="113"/>
    </location>
</feature>
<evidence type="ECO:0000256" key="4">
    <source>
        <dbReference type="ARBA" id="ARBA00022692"/>
    </source>
</evidence>
<dbReference type="GO" id="GO:0009055">
    <property type="term" value="F:electron transfer activity"/>
    <property type="evidence" value="ECO:0007669"/>
    <property type="project" value="TreeGrafter"/>
</dbReference>
<keyword evidence="6" id="KW-1003">Cell membrane</keyword>
<organism evidence="9 10">
    <name type="scientific">Marinomonas profundimaris</name>
    <dbReference type="NCBI Taxonomy" id="1208321"/>
    <lineage>
        <taxon>Bacteria</taxon>
        <taxon>Pseudomonadati</taxon>
        <taxon>Pseudomonadota</taxon>
        <taxon>Gammaproteobacteria</taxon>
        <taxon>Oceanospirillales</taxon>
        <taxon>Oceanospirillaceae</taxon>
        <taxon>Marinomonas</taxon>
    </lineage>
</organism>
<dbReference type="GO" id="GO:0006099">
    <property type="term" value="P:tricarboxylic acid cycle"/>
    <property type="evidence" value="ECO:0007669"/>
    <property type="project" value="UniProtKB-UniRule"/>
</dbReference>
<comment type="cofactor">
    <cofactor evidence="1">
        <name>heme</name>
        <dbReference type="ChEBI" id="CHEBI:30413"/>
    </cofactor>
</comment>
<evidence type="ECO:0000256" key="6">
    <source>
        <dbReference type="PIRNR" id="PIRNR000169"/>
    </source>
</evidence>
<dbReference type="Proteomes" id="UP000018857">
    <property type="component" value="Unassembled WGS sequence"/>
</dbReference>
<keyword evidence="6" id="KW-0997">Cell inner membrane</keyword>
<dbReference type="GO" id="GO:0017004">
    <property type="term" value="P:cytochrome complex assembly"/>
    <property type="evidence" value="ECO:0007669"/>
    <property type="project" value="TreeGrafter"/>
</dbReference>
<keyword evidence="6" id="KW-0813">Transport</keyword>